<keyword evidence="3" id="KW-1185">Reference proteome</keyword>
<protein>
    <recommendedName>
        <fullName evidence="1">Heterokaryon incompatibility domain-containing protein</fullName>
    </recommendedName>
</protein>
<feature type="domain" description="Heterokaryon incompatibility" evidence="1">
    <location>
        <begin position="73"/>
        <end position="204"/>
    </location>
</feature>
<dbReference type="Proteomes" id="UP001430584">
    <property type="component" value="Unassembled WGS sequence"/>
</dbReference>
<evidence type="ECO:0000313" key="3">
    <source>
        <dbReference type="Proteomes" id="UP001430584"/>
    </source>
</evidence>
<name>A0ABR3CJQ4_9PEZI</name>
<dbReference type="GeneID" id="92008635"/>
<gene>
    <name evidence="2" type="ORF">SLS55_004550</name>
</gene>
<comment type="caution">
    <text evidence="2">The sequence shown here is derived from an EMBL/GenBank/DDBJ whole genome shotgun (WGS) entry which is preliminary data.</text>
</comment>
<reference evidence="2 3" key="1">
    <citation type="submission" date="2024-02" db="EMBL/GenBank/DDBJ databases">
        <title>De novo assembly and annotation of 12 fungi associated with fruit tree decline syndrome in Ontario, Canada.</title>
        <authorList>
            <person name="Sulman M."/>
            <person name="Ellouze W."/>
            <person name="Ilyukhin E."/>
        </authorList>
    </citation>
    <scope>NUCLEOTIDE SEQUENCE [LARGE SCALE GENOMIC DNA]</scope>
    <source>
        <strain evidence="2 3">FDS-637</strain>
    </source>
</reference>
<dbReference type="Pfam" id="PF06985">
    <property type="entry name" value="HET"/>
    <property type="match status" value="1"/>
</dbReference>
<organism evidence="2 3">
    <name type="scientific">Diplodia seriata</name>
    <dbReference type="NCBI Taxonomy" id="420778"/>
    <lineage>
        <taxon>Eukaryota</taxon>
        <taxon>Fungi</taxon>
        <taxon>Dikarya</taxon>
        <taxon>Ascomycota</taxon>
        <taxon>Pezizomycotina</taxon>
        <taxon>Dothideomycetes</taxon>
        <taxon>Dothideomycetes incertae sedis</taxon>
        <taxon>Botryosphaeriales</taxon>
        <taxon>Botryosphaeriaceae</taxon>
        <taxon>Diplodia</taxon>
    </lineage>
</organism>
<dbReference type="RefSeq" id="XP_066633887.1">
    <property type="nucleotide sequence ID" value="XM_066776006.1"/>
</dbReference>
<dbReference type="InterPro" id="IPR052895">
    <property type="entry name" value="HetReg/Transcr_Mod"/>
</dbReference>
<evidence type="ECO:0000259" key="1">
    <source>
        <dbReference type="Pfam" id="PF06985"/>
    </source>
</evidence>
<proteinExistence type="predicted"/>
<accession>A0ABR3CJQ4</accession>
<dbReference type="InterPro" id="IPR010730">
    <property type="entry name" value="HET"/>
</dbReference>
<dbReference type="PANTHER" id="PTHR24148:SF73">
    <property type="entry name" value="HET DOMAIN PROTEIN (AFU_ORTHOLOGUE AFUA_8G01020)"/>
    <property type="match status" value="1"/>
</dbReference>
<evidence type="ECO:0000313" key="2">
    <source>
        <dbReference type="EMBL" id="KAL0260858.1"/>
    </source>
</evidence>
<dbReference type="EMBL" id="JAJVCZ030000004">
    <property type="protein sequence ID" value="KAL0260858.1"/>
    <property type="molecule type" value="Genomic_DNA"/>
</dbReference>
<dbReference type="PANTHER" id="PTHR24148">
    <property type="entry name" value="ANKYRIN REPEAT DOMAIN-CONTAINING PROTEIN 39 HOMOLOG-RELATED"/>
    <property type="match status" value="1"/>
</dbReference>
<sequence>MPPSSKRALPAEPHDDLEVHRVRINPDGLRKNYSYTRLQHTDETRLLIIQPGELESDIHCTLHHVRFSEAPEYEALSYTWGSKEKPRRIDCGEGCELAVTENCFNAIKRLRWIDWPRTVWIDAVCIDQENDPERGHQVRNMPSIYKQATRVIVYLGEAADESDRAMEYIHLEREPFRWEGKFPPPEVRKLLERAWFSRIWVLQEVYMAKEVTVLCGDKSVEWEPDIQLLSVWPAQNKLVQFPQALSMRTAPWKSGMAQNDLFYLLAETRHCHCEDPRDRIFALFSMSSEESQLGINVDYTISVEKLYINVAMDMLDRFGLEEGAVTLLAKLKVVPSQSSRYDLVKHLQMILPFQR</sequence>